<protein>
    <submittedName>
        <fullName evidence="1">Uncharacterized protein</fullName>
    </submittedName>
</protein>
<reference evidence="1" key="1">
    <citation type="journal article" date="2021" name="Proc. Natl. Acad. Sci. U.S.A.">
        <title>A Catalog of Tens of Thousands of Viruses from Human Metagenomes Reveals Hidden Associations with Chronic Diseases.</title>
        <authorList>
            <person name="Tisza M.J."/>
            <person name="Buck C.B."/>
        </authorList>
    </citation>
    <scope>NUCLEOTIDE SEQUENCE</scope>
    <source>
        <strain evidence="1">CtlMy11</strain>
    </source>
</reference>
<accession>A0A8S5TDA4</accession>
<proteinExistence type="predicted"/>
<dbReference type="EMBL" id="BK032800">
    <property type="protein sequence ID" value="DAF60967.1"/>
    <property type="molecule type" value="Genomic_DNA"/>
</dbReference>
<evidence type="ECO:0000313" key="1">
    <source>
        <dbReference type="EMBL" id="DAF60967.1"/>
    </source>
</evidence>
<sequence length="76" mass="8651">MASKYLIYKNRKNEFKKLLDRAVKLDIVSAFVSRNDIFNDTIERAKDGKLTVRLLAGISNAISDPDVLLKKLLTLK</sequence>
<organism evidence="1">
    <name type="scientific">Podoviridae sp. ctlMy11</name>
    <dbReference type="NCBI Taxonomy" id="2827746"/>
    <lineage>
        <taxon>Viruses</taxon>
        <taxon>Duplodnaviria</taxon>
        <taxon>Heunggongvirae</taxon>
        <taxon>Uroviricota</taxon>
        <taxon>Caudoviricetes</taxon>
    </lineage>
</organism>
<name>A0A8S5TDA4_9CAUD</name>